<dbReference type="EMBL" id="JAJNBZ010000002">
    <property type="protein sequence ID" value="MCE5168360.1"/>
    <property type="molecule type" value="Genomic_DNA"/>
</dbReference>
<sequence>MKVLETDRLILRRISTDDAEFMLELLNNPSWLQFIGDKGVRTVEDARNYILKGPVEMYARLGFGLYLTELKADGVPIGICGLIKRDSLEDVDIGFSFLPRFWAKGYAYESASATIAYGKNVLGLNRIAAITSLNNHSSKKLLDKLGLQFERMVSLSNGAQEVRLYASDVHFQPQFIS</sequence>
<dbReference type="Proteomes" id="UP001199916">
    <property type="component" value="Unassembled WGS sequence"/>
</dbReference>
<proteinExistence type="predicted"/>
<dbReference type="InterPro" id="IPR000182">
    <property type="entry name" value="GNAT_dom"/>
</dbReference>
<comment type="caution">
    <text evidence="2">The sequence shown here is derived from an EMBL/GenBank/DDBJ whole genome shotgun (WGS) entry which is preliminary data.</text>
</comment>
<organism evidence="2 3">
    <name type="scientific">Paenibacillus profundus</name>
    <dbReference type="NCBI Taxonomy" id="1173085"/>
    <lineage>
        <taxon>Bacteria</taxon>
        <taxon>Bacillati</taxon>
        <taxon>Bacillota</taxon>
        <taxon>Bacilli</taxon>
        <taxon>Bacillales</taxon>
        <taxon>Paenibacillaceae</taxon>
        <taxon>Paenibacillus</taxon>
    </lineage>
</organism>
<dbReference type="PANTHER" id="PTHR43792:SF1">
    <property type="entry name" value="N-ACETYLTRANSFERASE DOMAIN-CONTAINING PROTEIN"/>
    <property type="match status" value="1"/>
</dbReference>
<evidence type="ECO:0000313" key="3">
    <source>
        <dbReference type="Proteomes" id="UP001199916"/>
    </source>
</evidence>
<dbReference type="Pfam" id="PF13302">
    <property type="entry name" value="Acetyltransf_3"/>
    <property type="match status" value="1"/>
</dbReference>
<accession>A0ABS8YDC9</accession>
<feature type="domain" description="N-acetyltransferase" evidence="1">
    <location>
        <begin position="8"/>
        <end position="148"/>
    </location>
</feature>
<gene>
    <name evidence="2" type="ORF">LQV63_03405</name>
</gene>
<dbReference type="InterPro" id="IPR016181">
    <property type="entry name" value="Acyl_CoA_acyltransferase"/>
</dbReference>
<keyword evidence="3" id="KW-1185">Reference proteome</keyword>
<protein>
    <submittedName>
        <fullName evidence="2">GNAT family N-acetyltransferase</fullName>
    </submittedName>
</protein>
<dbReference type="PANTHER" id="PTHR43792">
    <property type="entry name" value="GNAT FAMILY, PUTATIVE (AFU_ORTHOLOGUE AFUA_3G00765)-RELATED-RELATED"/>
    <property type="match status" value="1"/>
</dbReference>
<dbReference type="InterPro" id="IPR051531">
    <property type="entry name" value="N-acetyltransferase"/>
</dbReference>
<dbReference type="RefSeq" id="WP_233695646.1">
    <property type="nucleotide sequence ID" value="NZ_JAJNBZ010000002.1"/>
</dbReference>
<name>A0ABS8YDC9_9BACL</name>
<evidence type="ECO:0000259" key="1">
    <source>
        <dbReference type="Pfam" id="PF13302"/>
    </source>
</evidence>
<reference evidence="2 3" key="1">
    <citation type="submission" date="2021-11" db="EMBL/GenBank/DDBJ databases">
        <title>Draft genome sequence of Paenibacillus profundus YoMME, a new Gram-positive bacteria with exoelectrogenic properties.</title>
        <authorList>
            <person name="Hubenova Y."/>
            <person name="Hubenova E."/>
            <person name="Manasiev Y."/>
            <person name="Peykov S."/>
            <person name="Mitov M."/>
        </authorList>
    </citation>
    <scope>NUCLEOTIDE SEQUENCE [LARGE SCALE GENOMIC DNA]</scope>
    <source>
        <strain evidence="2 3">YoMME</strain>
    </source>
</reference>
<dbReference type="SUPFAM" id="SSF55729">
    <property type="entry name" value="Acyl-CoA N-acyltransferases (Nat)"/>
    <property type="match status" value="1"/>
</dbReference>
<dbReference type="Gene3D" id="3.40.630.30">
    <property type="match status" value="1"/>
</dbReference>
<evidence type="ECO:0000313" key="2">
    <source>
        <dbReference type="EMBL" id="MCE5168360.1"/>
    </source>
</evidence>